<feature type="domain" description="DUF7639" evidence="5">
    <location>
        <begin position="93"/>
        <end position="181"/>
    </location>
</feature>
<evidence type="ECO:0000256" key="1">
    <source>
        <dbReference type="ARBA" id="ARBA00000022"/>
    </source>
</evidence>
<dbReference type="Proteomes" id="UP000325211">
    <property type="component" value="Chromosome"/>
</dbReference>
<name>A0A5P2DAK6_STRVZ</name>
<proteinExistence type="predicted"/>
<dbReference type="InterPro" id="IPR056056">
    <property type="entry name" value="DUF7639"/>
</dbReference>
<dbReference type="OrthoDB" id="643483at2"/>
<dbReference type="Gene3D" id="1.10.357.40">
    <property type="entry name" value="YbiA-like"/>
    <property type="match status" value="1"/>
</dbReference>
<evidence type="ECO:0000259" key="5">
    <source>
        <dbReference type="Pfam" id="PF24645"/>
    </source>
</evidence>
<dbReference type="Pfam" id="PF24645">
    <property type="entry name" value="DUF7639"/>
    <property type="match status" value="1"/>
</dbReference>
<organism evidence="6 7">
    <name type="scientific">Streptomyces venezuelae</name>
    <dbReference type="NCBI Taxonomy" id="54571"/>
    <lineage>
        <taxon>Bacteria</taxon>
        <taxon>Bacillati</taxon>
        <taxon>Actinomycetota</taxon>
        <taxon>Actinomycetes</taxon>
        <taxon>Kitasatosporales</taxon>
        <taxon>Streptomycetaceae</taxon>
        <taxon>Streptomyces</taxon>
    </lineage>
</organism>
<protein>
    <submittedName>
        <fullName evidence="6">DUF1768 domain-containing protein</fullName>
    </submittedName>
</protein>
<evidence type="ECO:0000259" key="4">
    <source>
        <dbReference type="Pfam" id="PF24644"/>
    </source>
</evidence>
<dbReference type="InterPro" id="IPR056055">
    <property type="entry name" value="DUF7638"/>
</dbReference>
<feature type="region of interest" description="Disordered" evidence="3">
    <location>
        <begin position="46"/>
        <end position="69"/>
    </location>
</feature>
<accession>A0A5P2DAK6</accession>
<comment type="catalytic activity">
    <reaction evidence="1">
        <text>5-amino-6-(5-phospho-D-ribosylamino)uracil + H2O = 5,6-diaminouracil + D-ribose 5-phosphate</text>
        <dbReference type="Rhea" id="RHEA:55020"/>
        <dbReference type="ChEBI" id="CHEBI:15377"/>
        <dbReference type="ChEBI" id="CHEBI:46252"/>
        <dbReference type="ChEBI" id="CHEBI:58453"/>
        <dbReference type="ChEBI" id="CHEBI:78346"/>
    </reaction>
</comment>
<dbReference type="Pfam" id="PF24644">
    <property type="entry name" value="DUF7638"/>
    <property type="match status" value="1"/>
</dbReference>
<evidence type="ECO:0000313" key="7">
    <source>
        <dbReference type="Proteomes" id="UP000325211"/>
    </source>
</evidence>
<dbReference type="AlphaFoldDB" id="A0A5P2DAK6"/>
<comment type="catalytic activity">
    <reaction evidence="2">
        <text>2,5-diamino-6-hydroxy-4-(5-phosphoribosylamino)-pyrimidine + H2O = 2,5,6-triamino-4-hydroxypyrimidine + D-ribose 5-phosphate</text>
        <dbReference type="Rhea" id="RHEA:23436"/>
        <dbReference type="ChEBI" id="CHEBI:15377"/>
        <dbReference type="ChEBI" id="CHEBI:58614"/>
        <dbReference type="ChEBI" id="CHEBI:78346"/>
        <dbReference type="ChEBI" id="CHEBI:137796"/>
    </reaction>
</comment>
<dbReference type="CDD" id="cd15457">
    <property type="entry name" value="NADAR"/>
    <property type="match status" value="1"/>
</dbReference>
<evidence type="ECO:0000256" key="3">
    <source>
        <dbReference type="SAM" id="MobiDB-lite"/>
    </source>
</evidence>
<evidence type="ECO:0000313" key="6">
    <source>
        <dbReference type="EMBL" id="QES52182.1"/>
    </source>
</evidence>
<sequence>MWRHVWRRGWSGSYYVEDLLVYADGAIGSPELTDMAGLKRQLASGRISPTDPTVHDLPAEPSKWRSRRSEPLTREGFMSEIADRIQTLNGRPTSADRCWDAIRRYRDDPSESHRLALREAYLKVPPHRRIYVLGDMDLQDRPLRVLSTDIGRPVDGDGPVVTAFMHQQTLDYFIRADGSATAERLRYADADADDPIVATITLNEQTYPQGWPETLGLFVLRNEYPSTVVVDGQTHPSVDEAYTALTHGLSQPSAVRLAVMTDLLRAKFTQHPDLAAVLLSTGEARLSYTGSSASPFWRDAPDGRNWLGRLLELVRSELFARSLRESPDDLVPS</sequence>
<reference evidence="6 7" key="1">
    <citation type="submission" date="2018-05" db="EMBL/GenBank/DDBJ databases">
        <title>Streptomyces venezuelae.</title>
        <authorList>
            <person name="Kim W."/>
            <person name="Lee N."/>
            <person name="Cho B.-K."/>
        </authorList>
    </citation>
    <scope>NUCLEOTIDE SEQUENCE [LARGE SCALE GENOMIC DNA]</scope>
    <source>
        <strain evidence="6 7">ATCC 21782</strain>
    </source>
</reference>
<dbReference type="InterPro" id="IPR012816">
    <property type="entry name" value="NADAR"/>
</dbReference>
<dbReference type="SUPFAM" id="SSF143990">
    <property type="entry name" value="YbiA-like"/>
    <property type="match status" value="1"/>
</dbReference>
<feature type="domain" description="DUF7638" evidence="4">
    <location>
        <begin position="2"/>
        <end position="92"/>
    </location>
</feature>
<dbReference type="InterPro" id="IPR037238">
    <property type="entry name" value="YbiA-like_sf"/>
</dbReference>
<dbReference type="EMBL" id="CP029190">
    <property type="protein sequence ID" value="QES52182.1"/>
    <property type="molecule type" value="Genomic_DNA"/>
</dbReference>
<gene>
    <name evidence="6" type="ORF">DEJ50_05300</name>
</gene>
<evidence type="ECO:0000256" key="2">
    <source>
        <dbReference type="ARBA" id="ARBA00000751"/>
    </source>
</evidence>